<dbReference type="EMBL" id="FOBW01000008">
    <property type="protein sequence ID" value="SEN02173.1"/>
    <property type="molecule type" value="Genomic_DNA"/>
</dbReference>
<protein>
    <submittedName>
        <fullName evidence="2">Uncharacterized protein</fullName>
    </submittedName>
</protein>
<name>A0A1H8D4D8_9BACI</name>
<reference evidence="3" key="1">
    <citation type="submission" date="2016-10" db="EMBL/GenBank/DDBJ databases">
        <authorList>
            <person name="Varghese N."/>
            <person name="Submissions S."/>
        </authorList>
    </citation>
    <scope>NUCLEOTIDE SEQUENCE [LARGE SCALE GENOMIC DNA]</scope>
    <source>
        <strain evidence="3">B48,IBRC-M 10115,DSM 25386,CECT 8001</strain>
    </source>
</reference>
<dbReference type="OrthoDB" id="2660529at2"/>
<feature type="transmembrane region" description="Helical" evidence="1">
    <location>
        <begin position="12"/>
        <end position="32"/>
    </location>
</feature>
<dbReference type="Proteomes" id="UP000198553">
    <property type="component" value="Unassembled WGS sequence"/>
</dbReference>
<proteinExistence type="predicted"/>
<organism evidence="2 3">
    <name type="scientific">Mesobacillus persicus</name>
    <dbReference type="NCBI Taxonomy" id="930146"/>
    <lineage>
        <taxon>Bacteria</taxon>
        <taxon>Bacillati</taxon>
        <taxon>Bacillota</taxon>
        <taxon>Bacilli</taxon>
        <taxon>Bacillales</taxon>
        <taxon>Bacillaceae</taxon>
        <taxon>Mesobacillus</taxon>
    </lineage>
</organism>
<dbReference type="AlphaFoldDB" id="A0A1H8D4D8"/>
<keyword evidence="1" id="KW-0812">Transmembrane</keyword>
<accession>A0A1H8D4D8</accession>
<feature type="transmembrane region" description="Helical" evidence="1">
    <location>
        <begin position="44"/>
        <end position="64"/>
    </location>
</feature>
<evidence type="ECO:0000313" key="2">
    <source>
        <dbReference type="EMBL" id="SEN02173.1"/>
    </source>
</evidence>
<keyword evidence="1" id="KW-0472">Membrane</keyword>
<feature type="transmembrane region" description="Helical" evidence="1">
    <location>
        <begin position="76"/>
        <end position="97"/>
    </location>
</feature>
<keyword evidence="1" id="KW-1133">Transmembrane helix</keyword>
<sequence>MKYFLKLNVVSILYALMLFIPLELMLNVYRISRITNWEIGTVNILTGVTLIIEIIGGTILLVFLTKKWLGERKANFWTGILWAPYFVLFIYLFASLFPITYGGDGPNPVTGLLAIGGLIVFPFYILILNFFSMTSDGKTIKTA</sequence>
<dbReference type="STRING" id="930146.SAMN05192533_10875"/>
<gene>
    <name evidence="2" type="ORF">SAMN05192533_10875</name>
</gene>
<evidence type="ECO:0000313" key="3">
    <source>
        <dbReference type="Proteomes" id="UP000198553"/>
    </source>
</evidence>
<keyword evidence="3" id="KW-1185">Reference proteome</keyword>
<evidence type="ECO:0000256" key="1">
    <source>
        <dbReference type="SAM" id="Phobius"/>
    </source>
</evidence>
<feature type="transmembrane region" description="Helical" evidence="1">
    <location>
        <begin position="109"/>
        <end position="131"/>
    </location>
</feature>
<dbReference type="RefSeq" id="WP_090745842.1">
    <property type="nucleotide sequence ID" value="NZ_FOBW01000008.1"/>
</dbReference>